<dbReference type="Pfam" id="PF00271">
    <property type="entry name" value="Helicase_C"/>
    <property type="match status" value="1"/>
</dbReference>
<keyword evidence="18" id="KW-1185">Reference proteome</keyword>
<dbReference type="CDD" id="cd18787">
    <property type="entry name" value="SF2_C_DEAD"/>
    <property type="match status" value="1"/>
</dbReference>
<feature type="region of interest" description="Disordered" evidence="13">
    <location>
        <begin position="694"/>
        <end position="724"/>
    </location>
</feature>
<dbReference type="PROSITE" id="PS51195">
    <property type="entry name" value="Q_MOTIF"/>
    <property type="match status" value="1"/>
</dbReference>
<evidence type="ECO:0000313" key="18">
    <source>
        <dbReference type="Proteomes" id="UP000245768"/>
    </source>
</evidence>
<dbReference type="Proteomes" id="UP000245768">
    <property type="component" value="Unassembled WGS sequence"/>
</dbReference>
<dbReference type="Gene3D" id="3.40.50.300">
    <property type="entry name" value="P-loop containing nucleotide triphosphate hydrolases"/>
    <property type="match status" value="2"/>
</dbReference>
<comment type="similarity">
    <text evidence="8">Belongs to the DEAD box helicase family. DDX23/PRP28 subfamily.</text>
</comment>
<evidence type="ECO:0000259" key="14">
    <source>
        <dbReference type="PROSITE" id="PS51192"/>
    </source>
</evidence>
<dbReference type="EC" id="3.6.4.13" evidence="1"/>
<feature type="short sequence motif" description="Q motif" evidence="11">
    <location>
        <begin position="297"/>
        <end position="325"/>
    </location>
</feature>
<evidence type="ECO:0000256" key="11">
    <source>
        <dbReference type="PROSITE-ProRule" id="PRU00552"/>
    </source>
</evidence>
<dbReference type="SUPFAM" id="SSF52540">
    <property type="entry name" value="P-loop containing nucleoside triphosphate hydrolases"/>
    <property type="match status" value="1"/>
</dbReference>
<evidence type="ECO:0000259" key="15">
    <source>
        <dbReference type="PROSITE" id="PS51194"/>
    </source>
</evidence>
<feature type="compositionally biased region" description="Basic and acidic residues" evidence="13">
    <location>
        <begin position="20"/>
        <end position="66"/>
    </location>
</feature>
<gene>
    <name evidence="17" type="ORF">FA10DRAFT_299953</name>
</gene>
<dbReference type="Pfam" id="PF25430">
    <property type="entry name" value="DDX23"/>
    <property type="match status" value="1"/>
</dbReference>
<evidence type="ECO:0000256" key="12">
    <source>
        <dbReference type="RuleBase" id="RU000492"/>
    </source>
</evidence>
<dbReference type="STRING" id="215250.A0A316YRP0"/>
<dbReference type="OrthoDB" id="196131at2759"/>
<evidence type="ECO:0000256" key="13">
    <source>
        <dbReference type="SAM" id="MobiDB-lite"/>
    </source>
</evidence>
<dbReference type="CDD" id="cd17945">
    <property type="entry name" value="DEADc_DDX23"/>
    <property type="match status" value="1"/>
</dbReference>
<feature type="domain" description="DEAD-box RNA helicase Q" evidence="16">
    <location>
        <begin position="297"/>
        <end position="325"/>
    </location>
</feature>
<evidence type="ECO:0000256" key="7">
    <source>
        <dbReference type="ARBA" id="ARBA00023187"/>
    </source>
</evidence>
<feature type="region of interest" description="Disordered" evidence="13">
    <location>
        <begin position="230"/>
        <end position="250"/>
    </location>
</feature>
<dbReference type="GO" id="GO:0016787">
    <property type="term" value="F:hydrolase activity"/>
    <property type="evidence" value="ECO:0007669"/>
    <property type="project" value="UniProtKB-KW"/>
</dbReference>
<comment type="catalytic activity">
    <reaction evidence="10">
        <text>ATP + H2O = ADP + phosphate + H(+)</text>
        <dbReference type="Rhea" id="RHEA:13065"/>
        <dbReference type="ChEBI" id="CHEBI:15377"/>
        <dbReference type="ChEBI" id="CHEBI:15378"/>
        <dbReference type="ChEBI" id="CHEBI:30616"/>
        <dbReference type="ChEBI" id="CHEBI:43474"/>
        <dbReference type="ChEBI" id="CHEBI:456216"/>
        <dbReference type="EC" id="3.6.4.13"/>
    </reaction>
</comment>
<dbReference type="InterPro" id="IPR011545">
    <property type="entry name" value="DEAD/DEAH_box_helicase_dom"/>
</dbReference>
<organism evidence="17 18">
    <name type="scientific">Acaromyces ingoldii</name>
    <dbReference type="NCBI Taxonomy" id="215250"/>
    <lineage>
        <taxon>Eukaryota</taxon>
        <taxon>Fungi</taxon>
        <taxon>Dikarya</taxon>
        <taxon>Basidiomycota</taxon>
        <taxon>Ustilaginomycotina</taxon>
        <taxon>Exobasidiomycetes</taxon>
        <taxon>Exobasidiales</taxon>
        <taxon>Cryptobasidiaceae</taxon>
        <taxon>Acaromyces</taxon>
    </lineage>
</organism>
<keyword evidence="2" id="KW-0507">mRNA processing</keyword>
<dbReference type="PROSITE" id="PS00039">
    <property type="entry name" value="DEAD_ATP_HELICASE"/>
    <property type="match status" value="1"/>
</dbReference>
<dbReference type="InterPro" id="IPR001650">
    <property type="entry name" value="Helicase_C-like"/>
</dbReference>
<protein>
    <recommendedName>
        <fullName evidence="1">RNA helicase</fullName>
        <ecNumber evidence="1">3.6.4.13</ecNumber>
    </recommendedName>
</protein>
<dbReference type="GO" id="GO:0003724">
    <property type="term" value="F:RNA helicase activity"/>
    <property type="evidence" value="ECO:0007669"/>
    <property type="project" value="UniProtKB-EC"/>
</dbReference>
<feature type="compositionally biased region" description="Low complexity" evidence="13">
    <location>
        <begin position="134"/>
        <end position="143"/>
    </location>
</feature>
<name>A0A316YRP0_9BASI</name>
<dbReference type="RefSeq" id="XP_025378536.1">
    <property type="nucleotide sequence ID" value="XM_025524774.1"/>
</dbReference>
<accession>A0A316YRP0</accession>
<dbReference type="SMART" id="SM00490">
    <property type="entry name" value="HELICc"/>
    <property type="match status" value="1"/>
</dbReference>
<dbReference type="GO" id="GO:0003676">
    <property type="term" value="F:nucleic acid binding"/>
    <property type="evidence" value="ECO:0007669"/>
    <property type="project" value="InterPro"/>
</dbReference>
<dbReference type="PROSITE" id="PS51192">
    <property type="entry name" value="HELICASE_ATP_BIND_1"/>
    <property type="match status" value="1"/>
</dbReference>
<dbReference type="FunCoup" id="A0A316YRP0">
    <property type="interactions" value="576"/>
</dbReference>
<keyword evidence="3 12" id="KW-0547">Nucleotide-binding</keyword>
<dbReference type="InterPro" id="IPR057479">
    <property type="entry name" value="PRP28/DDX23-like_helical"/>
</dbReference>
<dbReference type="InterPro" id="IPR014001">
    <property type="entry name" value="Helicase_ATP-bd"/>
</dbReference>
<evidence type="ECO:0000256" key="5">
    <source>
        <dbReference type="ARBA" id="ARBA00022806"/>
    </source>
</evidence>
<dbReference type="GeneID" id="37046690"/>
<keyword evidence="4 12" id="KW-0378">Hydrolase</keyword>
<reference evidence="17" key="1">
    <citation type="journal article" date="2018" name="Mol. Biol. Evol.">
        <title>Broad Genomic Sampling Reveals a Smut Pathogenic Ancestry of the Fungal Clade Ustilaginomycotina.</title>
        <authorList>
            <person name="Kijpornyongpan T."/>
            <person name="Mondo S.J."/>
            <person name="Barry K."/>
            <person name="Sandor L."/>
            <person name="Lee J."/>
            <person name="Lipzen A."/>
            <person name="Pangilinan J."/>
            <person name="LaButti K."/>
            <person name="Hainaut M."/>
            <person name="Henrissat B."/>
            <person name="Grigoriev I.V."/>
            <person name="Spatafora J.W."/>
            <person name="Aime M.C."/>
        </authorList>
    </citation>
    <scope>NUCLEOTIDE SEQUENCE [LARGE SCALE GENOMIC DNA]</scope>
    <source>
        <strain evidence="17">MCA 4198</strain>
    </source>
</reference>
<feature type="compositionally biased region" description="Low complexity" evidence="13">
    <location>
        <begin position="67"/>
        <end position="87"/>
    </location>
</feature>
<keyword evidence="6 12" id="KW-0067">ATP-binding</keyword>
<evidence type="ECO:0000256" key="3">
    <source>
        <dbReference type="ARBA" id="ARBA00022741"/>
    </source>
</evidence>
<dbReference type="PANTHER" id="PTHR47958">
    <property type="entry name" value="ATP-DEPENDENT RNA HELICASE DBP3"/>
    <property type="match status" value="1"/>
</dbReference>
<evidence type="ECO:0000256" key="2">
    <source>
        <dbReference type="ARBA" id="ARBA00022664"/>
    </source>
</evidence>
<feature type="compositionally biased region" description="Polar residues" evidence="13">
    <location>
        <begin position="148"/>
        <end position="163"/>
    </location>
</feature>
<comment type="subunit">
    <text evidence="9">Component of the U5 snRNP complex.</text>
</comment>
<dbReference type="AlphaFoldDB" id="A0A316YRP0"/>
<dbReference type="PROSITE" id="PS51194">
    <property type="entry name" value="HELICASE_CTER"/>
    <property type="match status" value="1"/>
</dbReference>
<evidence type="ECO:0000256" key="10">
    <source>
        <dbReference type="ARBA" id="ARBA00047984"/>
    </source>
</evidence>
<feature type="domain" description="Helicase C-terminal" evidence="15">
    <location>
        <begin position="543"/>
        <end position="705"/>
    </location>
</feature>
<keyword evidence="7" id="KW-0508">mRNA splicing</keyword>
<evidence type="ECO:0000256" key="9">
    <source>
        <dbReference type="ARBA" id="ARBA00038719"/>
    </source>
</evidence>
<feature type="region of interest" description="Disordered" evidence="13">
    <location>
        <begin position="20"/>
        <end position="163"/>
    </location>
</feature>
<feature type="compositionally biased region" description="Basic and acidic residues" evidence="13">
    <location>
        <begin position="91"/>
        <end position="128"/>
    </location>
</feature>
<dbReference type="Pfam" id="PF00270">
    <property type="entry name" value="DEAD"/>
    <property type="match status" value="1"/>
</dbReference>
<feature type="compositionally biased region" description="Basic and acidic residues" evidence="13">
    <location>
        <begin position="699"/>
        <end position="724"/>
    </location>
</feature>
<evidence type="ECO:0000256" key="6">
    <source>
        <dbReference type="ARBA" id="ARBA00022840"/>
    </source>
</evidence>
<dbReference type="GO" id="GO:0008380">
    <property type="term" value="P:RNA splicing"/>
    <property type="evidence" value="ECO:0007669"/>
    <property type="project" value="UniProtKB-KW"/>
</dbReference>
<feature type="domain" description="Helicase ATP-binding" evidence="14">
    <location>
        <begin position="328"/>
        <end position="532"/>
    </location>
</feature>
<dbReference type="GO" id="GO:0005524">
    <property type="term" value="F:ATP binding"/>
    <property type="evidence" value="ECO:0007669"/>
    <property type="project" value="UniProtKB-KW"/>
</dbReference>
<evidence type="ECO:0000256" key="1">
    <source>
        <dbReference type="ARBA" id="ARBA00012552"/>
    </source>
</evidence>
<dbReference type="GO" id="GO:0006397">
    <property type="term" value="P:mRNA processing"/>
    <property type="evidence" value="ECO:0007669"/>
    <property type="project" value="UniProtKB-KW"/>
</dbReference>
<dbReference type="InterPro" id="IPR014014">
    <property type="entry name" value="RNA_helicase_DEAD_Q_motif"/>
</dbReference>
<dbReference type="InterPro" id="IPR027417">
    <property type="entry name" value="P-loop_NTPase"/>
</dbReference>
<evidence type="ECO:0000259" key="16">
    <source>
        <dbReference type="PROSITE" id="PS51195"/>
    </source>
</evidence>
<dbReference type="EMBL" id="KZ819635">
    <property type="protein sequence ID" value="PWN91338.1"/>
    <property type="molecule type" value="Genomic_DNA"/>
</dbReference>
<evidence type="ECO:0000256" key="8">
    <source>
        <dbReference type="ARBA" id="ARBA00037954"/>
    </source>
</evidence>
<dbReference type="InterPro" id="IPR000629">
    <property type="entry name" value="RNA-helicase_DEAD-box_CS"/>
</dbReference>
<proteinExistence type="inferred from homology"/>
<sequence length="724" mass="81060">MASSSRKEPLSVDALLQKQREEATFKPKFLSKAERQKQALEKREADIKEQKKRDQEEKAKRKEFERSAAAASTGAPAASSSSLSSLSYDGRAARRDEFPRAEQYDPRDPRNRNRHYNGRDRGAEDRRQTAITPSSSQSNGSASYNGHGASTLQTQKQADAEQNTLTEAEQALIRNKYLGITERSKKKTRKQLQDKKLMFGWDQNEDTSDKLNPALFDRQVEARVFGAGGRAGMDPAQQEASNGATNGDPLRRGAKSAFAEKHWSEKTLEEMKERDWRIFREDFAISSRGGHIPRPLRSWRESTIPEPILKAIDEIGYTEPSPIQRQAIPIGLQNRDLIGIAETGSGKTASFVIPMLAYISQLPPLSDANRHLGPYALIIAPTRELAQQIEVETKKFTDSLGFKCVSIVGGRDMNEQAFSLRDGAEVIVATPGRLKDCVERHVLVLSQCLYLVLDEADKSIGLGFADVLDYILDSMPASNLKPDTEEAEDPLALMRNEAIKVPKYRVTMLYSATMPPSVERLARNYLRRPAHITIGEANQAVGTVEQRVEFISGEDKKKARLMQLLSSGLEPPMIVFSTTKQSVDSLSRDLNRAGWNVATLHSGKTQSQREEALASLRSGQCPILVATDLAGRGIDVPDVSAVINFQFPTSFEAYIHRIGRTGRAGKRGVAFTFLENHDEDYFYDLKQELSRSKLSSVPRELDRHPAAQRRITREMKRKRNEEEE</sequence>
<keyword evidence="5 12" id="KW-0347">Helicase</keyword>
<dbReference type="SMART" id="SM00487">
    <property type="entry name" value="DEXDc"/>
    <property type="match status" value="1"/>
</dbReference>
<evidence type="ECO:0000313" key="17">
    <source>
        <dbReference type="EMBL" id="PWN91338.1"/>
    </source>
</evidence>
<evidence type="ECO:0000256" key="4">
    <source>
        <dbReference type="ARBA" id="ARBA00022801"/>
    </source>
</evidence>
<dbReference type="InParanoid" id="A0A316YRP0"/>